<dbReference type="SUPFAM" id="SSF81321">
    <property type="entry name" value="Family A G protein-coupled receptor-like"/>
    <property type="match status" value="1"/>
</dbReference>
<dbReference type="Proteomes" id="UP000070412">
    <property type="component" value="Unassembled WGS sequence"/>
</dbReference>
<evidence type="ECO:0000259" key="6">
    <source>
        <dbReference type="PROSITE" id="PS50261"/>
    </source>
</evidence>
<proteinExistence type="predicted"/>
<sequence length="409" mass="46506">MSFVGGRNDSIRLNQMNVLDDQITKPSPTQSSLLFPLSILDNSTTTSPSSSPSPSSSSNSIFFNNFIKTNYDDYDLDDQQCIYFKSFLFESDRNEQLFGPKYSSFNDQSIHQLFQIWELSGTKRTIIKISLSFSTLALLTTFLIYCALPKLRTVPGKCLMGLIANEFFGSIYLIILIHTRNNLSPFFCSFLPICLHFFFLSHILWTNLIAFDIWRKIRLPTRKLRGSIRYFLIGTILPFAIVSLNVVLDFTKIIPSVTPIYGGNGCGISNLFIHFYIIFIPVMCSSLFNFFILIITIYHLKSLLNSLAGNIPVSREISNNHRKCFWYIQLSVLLGGLNFFATIINLIISGCQLANFISLLILSTHGTFIFIAFGCRKSHLKMLYRKLFVAKSSAIKSSSNIAQQRFRTI</sequence>
<dbReference type="AlphaFoldDB" id="A0A834REQ6"/>
<evidence type="ECO:0000256" key="2">
    <source>
        <dbReference type="ARBA" id="ARBA00022692"/>
    </source>
</evidence>
<protein>
    <submittedName>
        <fullName evidence="7">G-protein coupled receptor Mth2</fullName>
    </submittedName>
</protein>
<evidence type="ECO:0000313" key="8">
    <source>
        <dbReference type="EnsemblMetazoa" id="KAF7494316.1"/>
    </source>
</evidence>
<evidence type="ECO:0000256" key="4">
    <source>
        <dbReference type="ARBA" id="ARBA00023136"/>
    </source>
</evidence>
<dbReference type="PANTHER" id="PTHR45902:SF1">
    <property type="entry name" value="LATROPHILIN RECEPTOR-LIKE PROTEIN A"/>
    <property type="match status" value="1"/>
</dbReference>
<dbReference type="GO" id="GO:0007166">
    <property type="term" value="P:cell surface receptor signaling pathway"/>
    <property type="evidence" value="ECO:0007669"/>
    <property type="project" value="InterPro"/>
</dbReference>
<evidence type="ECO:0000256" key="5">
    <source>
        <dbReference type="SAM" id="Phobius"/>
    </source>
</evidence>
<dbReference type="EMBL" id="WVUK01000053">
    <property type="protein sequence ID" value="KAF7494316.1"/>
    <property type="molecule type" value="Genomic_DNA"/>
</dbReference>
<keyword evidence="9" id="KW-1185">Reference proteome</keyword>
<feature type="transmembrane region" description="Helical" evidence="5">
    <location>
        <begin position="190"/>
        <end position="210"/>
    </location>
</feature>
<dbReference type="PANTHER" id="PTHR45902">
    <property type="entry name" value="LATROPHILIN RECEPTOR-LIKE PROTEIN A"/>
    <property type="match status" value="1"/>
</dbReference>
<feature type="transmembrane region" description="Helical" evidence="5">
    <location>
        <begin position="129"/>
        <end position="148"/>
    </location>
</feature>
<dbReference type="InterPro" id="IPR053231">
    <property type="entry name" value="GPCR_LN-TM7"/>
</dbReference>
<feature type="transmembrane region" description="Helical" evidence="5">
    <location>
        <begin position="354"/>
        <end position="375"/>
    </location>
</feature>
<comment type="subcellular location">
    <subcellularLocation>
        <location evidence="1">Membrane</location>
        <topology evidence="1">Multi-pass membrane protein</topology>
    </subcellularLocation>
</comment>
<keyword evidence="7" id="KW-0675">Receptor</keyword>
<dbReference type="InterPro" id="IPR000832">
    <property type="entry name" value="GPCR_2_secretin-like"/>
</dbReference>
<feature type="transmembrane region" description="Helical" evidence="5">
    <location>
        <begin position="324"/>
        <end position="348"/>
    </location>
</feature>
<dbReference type="GO" id="GO:0016020">
    <property type="term" value="C:membrane"/>
    <property type="evidence" value="ECO:0007669"/>
    <property type="project" value="UniProtKB-SubCell"/>
</dbReference>
<keyword evidence="2 5" id="KW-0812">Transmembrane</keyword>
<feature type="transmembrane region" description="Helical" evidence="5">
    <location>
        <begin position="230"/>
        <end position="251"/>
    </location>
</feature>
<organism evidence="7">
    <name type="scientific">Sarcoptes scabiei</name>
    <name type="common">Itch mite</name>
    <name type="synonym">Acarus scabiei</name>
    <dbReference type="NCBI Taxonomy" id="52283"/>
    <lineage>
        <taxon>Eukaryota</taxon>
        <taxon>Metazoa</taxon>
        <taxon>Ecdysozoa</taxon>
        <taxon>Arthropoda</taxon>
        <taxon>Chelicerata</taxon>
        <taxon>Arachnida</taxon>
        <taxon>Acari</taxon>
        <taxon>Acariformes</taxon>
        <taxon>Sarcoptiformes</taxon>
        <taxon>Astigmata</taxon>
        <taxon>Psoroptidia</taxon>
        <taxon>Sarcoptoidea</taxon>
        <taxon>Sarcoptidae</taxon>
        <taxon>Sarcoptinae</taxon>
        <taxon>Sarcoptes</taxon>
    </lineage>
</organism>
<name>A0A834REQ6_SARSC</name>
<gene>
    <name evidence="7" type="ORF">SSS_7156</name>
</gene>
<evidence type="ECO:0000256" key="1">
    <source>
        <dbReference type="ARBA" id="ARBA00004141"/>
    </source>
</evidence>
<dbReference type="PROSITE" id="PS50261">
    <property type="entry name" value="G_PROTEIN_RECEP_F2_4"/>
    <property type="match status" value="1"/>
</dbReference>
<accession>A0A834REQ6</accession>
<dbReference type="GO" id="GO:0004930">
    <property type="term" value="F:G protein-coupled receptor activity"/>
    <property type="evidence" value="ECO:0007669"/>
    <property type="project" value="InterPro"/>
</dbReference>
<reference evidence="8" key="3">
    <citation type="submission" date="2022-06" db="UniProtKB">
        <authorList>
            <consortium name="EnsemblMetazoa"/>
        </authorList>
    </citation>
    <scope>IDENTIFICATION</scope>
</reference>
<feature type="transmembrane region" description="Helical" evidence="5">
    <location>
        <begin position="271"/>
        <end position="298"/>
    </location>
</feature>
<dbReference type="EnsemblMetazoa" id="SSS_7156s_mrna">
    <property type="protein sequence ID" value="KAF7494316.1"/>
    <property type="gene ID" value="SSS_7156"/>
</dbReference>
<dbReference type="OrthoDB" id="6134459at2759"/>
<feature type="transmembrane region" description="Helical" evidence="5">
    <location>
        <begin position="160"/>
        <end position="178"/>
    </location>
</feature>
<reference evidence="7" key="2">
    <citation type="submission" date="2020-01" db="EMBL/GenBank/DDBJ databases">
        <authorList>
            <person name="Korhonen P.K.K."/>
            <person name="Guangxu M.G."/>
            <person name="Wang T.W."/>
            <person name="Stroehlein A.J.S."/>
            <person name="Young N.D."/>
            <person name="Ang C.-S.A."/>
            <person name="Fernando D.W.F."/>
            <person name="Lu H.L."/>
            <person name="Taylor S.T."/>
            <person name="Ehtesham M.E.M."/>
            <person name="Najaraj S.H.N."/>
            <person name="Harsha G.H.G."/>
            <person name="Madugundu A.M."/>
            <person name="Renuse S.R."/>
            <person name="Holt D.H."/>
            <person name="Pandey A.P."/>
            <person name="Papenfuss A.P."/>
            <person name="Gasser R.B.G."/>
            <person name="Fischer K.F."/>
        </authorList>
    </citation>
    <scope>NUCLEOTIDE SEQUENCE</scope>
    <source>
        <strain evidence="7">SSS_KF_BRIS2020</strain>
    </source>
</reference>
<feature type="domain" description="G-protein coupled receptors family 2 profile 2" evidence="6">
    <location>
        <begin position="123"/>
        <end position="377"/>
    </location>
</feature>
<keyword evidence="3 5" id="KW-1133">Transmembrane helix</keyword>
<reference evidence="9" key="1">
    <citation type="journal article" date="2020" name="PLoS Negl. Trop. Dis.">
        <title>High-quality nuclear genome for Sarcoptes scabiei-A critical resource for a neglected parasite.</title>
        <authorList>
            <person name="Korhonen P.K."/>
            <person name="Gasser R.B."/>
            <person name="Ma G."/>
            <person name="Wang T."/>
            <person name="Stroehlein A.J."/>
            <person name="Young N.D."/>
            <person name="Ang C.S."/>
            <person name="Fernando D.D."/>
            <person name="Lu H.C."/>
            <person name="Taylor S."/>
            <person name="Reynolds S.L."/>
            <person name="Mofiz E."/>
            <person name="Najaraj S.H."/>
            <person name="Gowda H."/>
            <person name="Madugundu A."/>
            <person name="Renuse S."/>
            <person name="Holt D."/>
            <person name="Pandey A."/>
            <person name="Papenfuss A.T."/>
            <person name="Fischer K."/>
        </authorList>
    </citation>
    <scope>NUCLEOTIDE SEQUENCE [LARGE SCALE GENOMIC DNA]</scope>
</reference>
<keyword evidence="4 5" id="KW-0472">Membrane</keyword>
<evidence type="ECO:0000313" key="7">
    <source>
        <dbReference type="EMBL" id="KAF7494316.1"/>
    </source>
</evidence>
<evidence type="ECO:0000256" key="3">
    <source>
        <dbReference type="ARBA" id="ARBA00022989"/>
    </source>
</evidence>
<dbReference type="InterPro" id="IPR017981">
    <property type="entry name" value="GPCR_2-like_7TM"/>
</dbReference>
<dbReference type="Gene3D" id="1.20.1070.10">
    <property type="entry name" value="Rhodopsin 7-helix transmembrane proteins"/>
    <property type="match status" value="1"/>
</dbReference>
<dbReference type="Pfam" id="PF00002">
    <property type="entry name" value="7tm_2"/>
    <property type="match status" value="1"/>
</dbReference>
<evidence type="ECO:0000313" key="9">
    <source>
        <dbReference type="Proteomes" id="UP000070412"/>
    </source>
</evidence>